<keyword evidence="1" id="KW-0732">Signal</keyword>
<protein>
    <submittedName>
        <fullName evidence="2">Uncharacterized protein</fullName>
    </submittedName>
</protein>
<reference evidence="2" key="1">
    <citation type="journal article" date="2020" name="Stud. Mycol.">
        <title>101 Dothideomycetes genomes: a test case for predicting lifestyles and emergence of pathogens.</title>
        <authorList>
            <person name="Haridas S."/>
            <person name="Albert R."/>
            <person name="Binder M."/>
            <person name="Bloem J."/>
            <person name="Labutti K."/>
            <person name="Salamov A."/>
            <person name="Andreopoulos B."/>
            <person name="Baker S."/>
            <person name="Barry K."/>
            <person name="Bills G."/>
            <person name="Bluhm B."/>
            <person name="Cannon C."/>
            <person name="Castanera R."/>
            <person name="Culley D."/>
            <person name="Daum C."/>
            <person name="Ezra D."/>
            <person name="Gonzalez J."/>
            <person name="Henrissat B."/>
            <person name="Kuo A."/>
            <person name="Liang C."/>
            <person name="Lipzen A."/>
            <person name="Lutzoni F."/>
            <person name="Magnuson J."/>
            <person name="Mondo S."/>
            <person name="Nolan M."/>
            <person name="Ohm R."/>
            <person name="Pangilinan J."/>
            <person name="Park H.-J."/>
            <person name="Ramirez L."/>
            <person name="Alfaro M."/>
            <person name="Sun H."/>
            <person name="Tritt A."/>
            <person name="Yoshinaga Y."/>
            <person name="Zwiers L.-H."/>
            <person name="Turgeon B."/>
            <person name="Goodwin S."/>
            <person name="Spatafora J."/>
            <person name="Crous P."/>
            <person name="Grigoriev I."/>
        </authorList>
    </citation>
    <scope>NUCLEOTIDE SEQUENCE</scope>
    <source>
        <strain evidence="2">CBS 119925</strain>
    </source>
</reference>
<evidence type="ECO:0000313" key="3">
    <source>
        <dbReference type="Proteomes" id="UP000799440"/>
    </source>
</evidence>
<proteinExistence type="predicted"/>
<accession>A0A6A6V0E7</accession>
<name>A0A6A6V0E7_9PLEO</name>
<feature type="chain" id="PRO_5025439261" evidence="1">
    <location>
        <begin position="22"/>
        <end position="122"/>
    </location>
</feature>
<sequence>MHLKQIVALFPLVAVPIFVFSGDTSHDSDKTQKSASTLDEVTAPGFANVSSDCLSIGSNTQDPLPTVAVASTMGNGNFTELVTENGLMIFDNGRRGGDIWTNLLGPWMGSTGRCGGGQATVR</sequence>
<evidence type="ECO:0000256" key="1">
    <source>
        <dbReference type="SAM" id="SignalP"/>
    </source>
</evidence>
<organism evidence="2 3">
    <name type="scientific">Sporormia fimetaria CBS 119925</name>
    <dbReference type="NCBI Taxonomy" id="1340428"/>
    <lineage>
        <taxon>Eukaryota</taxon>
        <taxon>Fungi</taxon>
        <taxon>Dikarya</taxon>
        <taxon>Ascomycota</taxon>
        <taxon>Pezizomycotina</taxon>
        <taxon>Dothideomycetes</taxon>
        <taxon>Pleosporomycetidae</taxon>
        <taxon>Pleosporales</taxon>
        <taxon>Sporormiaceae</taxon>
        <taxon>Sporormia</taxon>
    </lineage>
</organism>
<evidence type="ECO:0000313" key="2">
    <source>
        <dbReference type="EMBL" id="KAF2743915.1"/>
    </source>
</evidence>
<feature type="signal peptide" evidence="1">
    <location>
        <begin position="1"/>
        <end position="21"/>
    </location>
</feature>
<dbReference type="Proteomes" id="UP000799440">
    <property type="component" value="Unassembled WGS sequence"/>
</dbReference>
<dbReference type="AlphaFoldDB" id="A0A6A6V0E7"/>
<dbReference type="EMBL" id="MU006593">
    <property type="protein sequence ID" value="KAF2743915.1"/>
    <property type="molecule type" value="Genomic_DNA"/>
</dbReference>
<keyword evidence="3" id="KW-1185">Reference proteome</keyword>
<gene>
    <name evidence="2" type="ORF">M011DRAFT_461360</name>
</gene>